<evidence type="ECO:0000313" key="3">
    <source>
        <dbReference type="Proteomes" id="UP000075885"/>
    </source>
</evidence>
<dbReference type="Gene3D" id="3.30.710.10">
    <property type="entry name" value="Potassium Channel Kv1.1, Chain A"/>
    <property type="match status" value="1"/>
</dbReference>
<reference evidence="2" key="2">
    <citation type="submission" date="2020-05" db="UniProtKB">
        <authorList>
            <consortium name="EnsemblMetazoa"/>
        </authorList>
    </citation>
    <scope>IDENTIFICATION</scope>
    <source>
        <strain evidence="2">Epiroticus2</strain>
    </source>
</reference>
<dbReference type="VEuPathDB" id="VectorBase:AEPI000674"/>
<evidence type="ECO:0000313" key="2">
    <source>
        <dbReference type="EnsemblMetazoa" id="AEPI000674-PA"/>
    </source>
</evidence>
<evidence type="ECO:0000259" key="1">
    <source>
        <dbReference type="PROSITE" id="PS50097"/>
    </source>
</evidence>
<dbReference type="GO" id="GO:0022008">
    <property type="term" value="P:neurogenesis"/>
    <property type="evidence" value="ECO:0007669"/>
    <property type="project" value="TreeGrafter"/>
</dbReference>
<dbReference type="PANTHER" id="PTHR45774">
    <property type="entry name" value="BTB/POZ DOMAIN-CONTAINING"/>
    <property type="match status" value="1"/>
</dbReference>
<feature type="domain" description="BTB" evidence="1">
    <location>
        <begin position="40"/>
        <end position="109"/>
    </location>
</feature>
<organism evidence="2 3">
    <name type="scientific">Anopheles epiroticus</name>
    <dbReference type="NCBI Taxonomy" id="199890"/>
    <lineage>
        <taxon>Eukaryota</taxon>
        <taxon>Metazoa</taxon>
        <taxon>Ecdysozoa</taxon>
        <taxon>Arthropoda</taxon>
        <taxon>Hexapoda</taxon>
        <taxon>Insecta</taxon>
        <taxon>Pterygota</taxon>
        <taxon>Neoptera</taxon>
        <taxon>Endopterygota</taxon>
        <taxon>Diptera</taxon>
        <taxon>Nematocera</taxon>
        <taxon>Culicoidea</taxon>
        <taxon>Culicidae</taxon>
        <taxon>Anophelinae</taxon>
        <taxon>Anopheles</taxon>
    </lineage>
</organism>
<dbReference type="PROSITE" id="PS50097">
    <property type="entry name" value="BTB"/>
    <property type="match status" value="1"/>
</dbReference>
<dbReference type="Pfam" id="PF00651">
    <property type="entry name" value="BTB"/>
    <property type="match status" value="1"/>
</dbReference>
<dbReference type="InterPro" id="IPR000210">
    <property type="entry name" value="BTB/POZ_dom"/>
</dbReference>
<name>A0A182P192_9DIPT</name>
<accession>A0A182P192</accession>
<sequence length="385" mass="44836">MTSSKPDTTIAAMMGRYLSYGPNDTISSRLESMVNNEFCSDVTFIVGKERRRIYAHKLLLVGASEYFYAMFYGNFVEADRREVTLEDIEPDMLLLILRYIYCLKVEISMENVRDLFDCAQKYMLRELHQQIGQFLYEQAKSANALSIFTSNRYYSYPELDEACLEMIRNNPLYYFNHVDFVSIDRETLFKIFTSPAINCTDDQLGSALEIWEEANREDNTEELRRLVKQSKRSYNCLKLLVFGQSMNEGFVGTADPMHMTLLSDNPLSLYGLGVYIMSKANVVSVEMKIYDENIEVSSDVFEFPNSSVRAVHVADLFFEEVVMMPQHRYRIEIKTSPQSKHMISRNLHIYHETISFGFPYFSNDRNPIAVAHLFCNERDQELKKE</sequence>
<keyword evidence="3" id="KW-1185">Reference proteome</keyword>
<reference evidence="3" key="1">
    <citation type="submission" date="2013-03" db="EMBL/GenBank/DDBJ databases">
        <title>The Genome Sequence of Anopheles epiroticus epiroticus2.</title>
        <authorList>
            <consortium name="The Broad Institute Genomics Platform"/>
            <person name="Neafsey D.E."/>
            <person name="Howell P."/>
            <person name="Walker B."/>
            <person name="Young S.K."/>
            <person name="Zeng Q."/>
            <person name="Gargeya S."/>
            <person name="Fitzgerald M."/>
            <person name="Haas B."/>
            <person name="Abouelleil A."/>
            <person name="Allen A.W."/>
            <person name="Alvarado L."/>
            <person name="Arachchi H.M."/>
            <person name="Berlin A.M."/>
            <person name="Chapman S.B."/>
            <person name="Gainer-Dewar J."/>
            <person name="Goldberg J."/>
            <person name="Griggs A."/>
            <person name="Gujja S."/>
            <person name="Hansen M."/>
            <person name="Howarth C."/>
            <person name="Imamovic A."/>
            <person name="Ireland A."/>
            <person name="Larimer J."/>
            <person name="McCowan C."/>
            <person name="Murphy C."/>
            <person name="Pearson M."/>
            <person name="Poon T.W."/>
            <person name="Priest M."/>
            <person name="Roberts A."/>
            <person name="Saif S."/>
            <person name="Shea T."/>
            <person name="Sisk P."/>
            <person name="Sykes S."/>
            <person name="Wortman J."/>
            <person name="Nusbaum C."/>
            <person name="Birren B."/>
        </authorList>
    </citation>
    <scope>NUCLEOTIDE SEQUENCE [LARGE SCALE GENOMIC DNA]</scope>
    <source>
        <strain evidence="3">Epiroticus2</strain>
    </source>
</reference>
<dbReference type="SMART" id="SM00225">
    <property type="entry name" value="BTB"/>
    <property type="match status" value="1"/>
</dbReference>
<proteinExistence type="predicted"/>
<protein>
    <submittedName>
        <fullName evidence="2">BTB domain-containing protein</fullName>
    </submittedName>
</protein>
<dbReference type="PANTHER" id="PTHR45774:SF9">
    <property type="entry name" value="LUTE, ISOFORM D"/>
    <property type="match status" value="1"/>
</dbReference>
<dbReference type="STRING" id="199890.A0A182P192"/>
<dbReference type="InterPro" id="IPR011333">
    <property type="entry name" value="SKP1/BTB/POZ_sf"/>
</dbReference>
<dbReference type="EnsemblMetazoa" id="AEPI000674-RA">
    <property type="protein sequence ID" value="AEPI000674-PA"/>
    <property type="gene ID" value="AEPI000674"/>
</dbReference>
<dbReference type="Proteomes" id="UP000075885">
    <property type="component" value="Unassembled WGS sequence"/>
</dbReference>
<dbReference type="AlphaFoldDB" id="A0A182P192"/>
<dbReference type="GO" id="GO:0005829">
    <property type="term" value="C:cytosol"/>
    <property type="evidence" value="ECO:0007669"/>
    <property type="project" value="TreeGrafter"/>
</dbReference>
<dbReference type="SUPFAM" id="SSF54695">
    <property type="entry name" value="POZ domain"/>
    <property type="match status" value="1"/>
</dbReference>